<feature type="non-terminal residue" evidence="1">
    <location>
        <position position="1"/>
    </location>
</feature>
<protein>
    <submittedName>
        <fullName evidence="1">Uncharacterized protein</fullName>
    </submittedName>
</protein>
<evidence type="ECO:0000313" key="2">
    <source>
        <dbReference type="Proteomes" id="UP000004810"/>
    </source>
</evidence>
<comment type="caution">
    <text evidence="1">The sequence shown here is derived from an EMBL/GenBank/DDBJ whole genome shotgun (WGS) entry which is preliminary data.</text>
</comment>
<name>J9AMA4_WUCBA</name>
<dbReference type="AlphaFoldDB" id="J9AMA4"/>
<organism evidence="1 2">
    <name type="scientific">Wuchereria bancrofti</name>
    <dbReference type="NCBI Taxonomy" id="6293"/>
    <lineage>
        <taxon>Eukaryota</taxon>
        <taxon>Metazoa</taxon>
        <taxon>Ecdysozoa</taxon>
        <taxon>Nematoda</taxon>
        <taxon>Chromadorea</taxon>
        <taxon>Rhabditida</taxon>
        <taxon>Spirurina</taxon>
        <taxon>Spiruromorpha</taxon>
        <taxon>Filarioidea</taxon>
        <taxon>Onchocercidae</taxon>
        <taxon>Wuchereria</taxon>
    </lineage>
</organism>
<gene>
    <name evidence="1" type="ORF">WUBG_13682</name>
</gene>
<proteinExistence type="predicted"/>
<dbReference type="EMBL" id="ADBV01010597">
    <property type="protein sequence ID" value="EJW75410.1"/>
    <property type="molecule type" value="Genomic_DNA"/>
</dbReference>
<reference evidence="2" key="1">
    <citation type="submission" date="2012-08" db="EMBL/GenBank/DDBJ databases">
        <title>The Genome Sequence of Wuchereria bancrofti.</title>
        <authorList>
            <person name="Nutman T.B."/>
            <person name="Fink D.L."/>
            <person name="Russ C."/>
            <person name="Young S."/>
            <person name="Zeng Q."/>
            <person name="Koehrsen M."/>
            <person name="Alvarado L."/>
            <person name="Berlin A."/>
            <person name="Chapman S.B."/>
            <person name="Chen Z."/>
            <person name="Freedman E."/>
            <person name="Gellesch M."/>
            <person name="Goldberg J."/>
            <person name="Griggs A."/>
            <person name="Gujja S."/>
            <person name="Heilman E.R."/>
            <person name="Heiman D."/>
            <person name="Hepburn T."/>
            <person name="Howarth C."/>
            <person name="Jen D."/>
            <person name="Larson L."/>
            <person name="Lewis B."/>
            <person name="Mehta T."/>
            <person name="Park D."/>
            <person name="Pearson M."/>
            <person name="Roberts A."/>
            <person name="Saif S."/>
            <person name="Shea T."/>
            <person name="Shenoy N."/>
            <person name="Sisk P."/>
            <person name="Stolte C."/>
            <person name="Sykes S."/>
            <person name="Walk T."/>
            <person name="White J."/>
            <person name="Yandava C."/>
            <person name="Haas B."/>
            <person name="Henn M.R."/>
            <person name="Nusbaum C."/>
            <person name="Birren B."/>
        </authorList>
    </citation>
    <scope>NUCLEOTIDE SEQUENCE [LARGE SCALE GENOMIC DNA]</scope>
    <source>
        <strain evidence="2">NA</strain>
    </source>
</reference>
<accession>J9AMA4</accession>
<sequence>ENITGVVLDPYTPPMPSFGIAITVVKFHWSHNHCDPSVVGLHLQQHNINGLRPCISGYVP</sequence>
<dbReference type="Proteomes" id="UP000004810">
    <property type="component" value="Unassembled WGS sequence"/>
</dbReference>
<evidence type="ECO:0000313" key="1">
    <source>
        <dbReference type="EMBL" id="EJW75410.1"/>
    </source>
</evidence>